<dbReference type="PANTHER" id="PTHR46047:SF3">
    <property type="entry name" value="TYROSINE-PROTEIN PHOSPHATASE NON-RECEPTOR TYPE 61F"/>
    <property type="match status" value="1"/>
</dbReference>
<dbReference type="Pfam" id="PF00102">
    <property type="entry name" value="Y_phosphatase"/>
    <property type="match status" value="1"/>
</dbReference>
<dbReference type="Gene3D" id="2.40.50.550">
    <property type="match status" value="1"/>
</dbReference>
<accession>A0A813RK31</accession>
<dbReference type="InterPro" id="IPR003595">
    <property type="entry name" value="Tyr_Pase_cat"/>
</dbReference>
<dbReference type="EC" id="3.1.3.48" evidence="3"/>
<dbReference type="InterPro" id="IPR000242">
    <property type="entry name" value="PTP_cat"/>
</dbReference>
<dbReference type="OrthoDB" id="423589at2759"/>
<comment type="subcellular location">
    <subcellularLocation>
        <location evidence="1">Endomembrane system</location>
    </subcellularLocation>
</comment>
<dbReference type="GO" id="GO:0005737">
    <property type="term" value="C:cytoplasm"/>
    <property type="evidence" value="ECO:0007669"/>
    <property type="project" value="TreeGrafter"/>
</dbReference>
<comment type="caution">
    <text evidence="12">The sequence shown here is derived from an EMBL/GenBank/DDBJ whole genome shotgun (WGS) entry which is preliminary data.</text>
</comment>
<dbReference type="InterPro" id="IPR038645">
    <property type="entry name" value="TTC5_OB_sf"/>
</dbReference>
<evidence type="ECO:0000259" key="11">
    <source>
        <dbReference type="PROSITE" id="PS50056"/>
    </source>
</evidence>
<dbReference type="PROSITE" id="PS50056">
    <property type="entry name" value="TYR_PHOSPHATASE_2"/>
    <property type="match status" value="1"/>
</dbReference>
<reference evidence="12" key="1">
    <citation type="submission" date="2021-02" db="EMBL/GenBank/DDBJ databases">
        <authorList>
            <person name="Nowell W R."/>
        </authorList>
    </citation>
    <scope>NUCLEOTIDE SEQUENCE</scope>
</reference>
<keyword evidence="7 9" id="KW-0472">Membrane</keyword>
<dbReference type="InterPro" id="IPR019734">
    <property type="entry name" value="TPR_rpt"/>
</dbReference>
<dbReference type="PROSITE" id="PS50055">
    <property type="entry name" value="TYR_PHOSPHATASE_PTP"/>
    <property type="match status" value="1"/>
</dbReference>
<keyword evidence="8" id="KW-0802">TPR repeat</keyword>
<dbReference type="GO" id="GO:0070373">
    <property type="term" value="P:negative regulation of ERK1 and ERK2 cascade"/>
    <property type="evidence" value="ECO:0007669"/>
    <property type="project" value="TreeGrafter"/>
</dbReference>
<dbReference type="AlphaFoldDB" id="A0A813RK31"/>
<dbReference type="InterPro" id="IPR032076">
    <property type="entry name" value="TTC5_OB"/>
</dbReference>
<feature type="transmembrane region" description="Helical" evidence="9">
    <location>
        <begin position="888"/>
        <end position="909"/>
    </location>
</feature>
<dbReference type="Gene3D" id="3.90.190.10">
    <property type="entry name" value="Protein tyrosine phosphatase superfamily"/>
    <property type="match status" value="1"/>
</dbReference>
<dbReference type="GO" id="GO:0005634">
    <property type="term" value="C:nucleus"/>
    <property type="evidence" value="ECO:0007669"/>
    <property type="project" value="TreeGrafter"/>
</dbReference>
<name>A0A813RK31_9BILA</name>
<dbReference type="Proteomes" id="UP000663829">
    <property type="component" value="Unassembled WGS sequence"/>
</dbReference>
<evidence type="ECO:0000313" key="14">
    <source>
        <dbReference type="Proteomes" id="UP000663829"/>
    </source>
</evidence>
<dbReference type="GO" id="GO:0046426">
    <property type="term" value="P:negative regulation of receptor signaling pathway via JAK-STAT"/>
    <property type="evidence" value="ECO:0007669"/>
    <property type="project" value="TreeGrafter"/>
</dbReference>
<dbReference type="PROSITE" id="PS50005">
    <property type="entry name" value="TPR"/>
    <property type="match status" value="1"/>
</dbReference>
<dbReference type="EMBL" id="CAJNOQ010000283">
    <property type="protein sequence ID" value="CAF0782186.1"/>
    <property type="molecule type" value="Genomic_DNA"/>
</dbReference>
<dbReference type="Gene3D" id="1.25.40.10">
    <property type="entry name" value="Tetratricopeptide repeat domain"/>
    <property type="match status" value="1"/>
</dbReference>
<keyword evidence="14" id="KW-1185">Reference proteome</keyword>
<evidence type="ECO:0000256" key="5">
    <source>
        <dbReference type="ARBA" id="ARBA00022801"/>
    </source>
</evidence>
<evidence type="ECO:0000256" key="6">
    <source>
        <dbReference type="ARBA" id="ARBA00022912"/>
    </source>
</evidence>
<dbReference type="Proteomes" id="UP000681722">
    <property type="component" value="Unassembled WGS sequence"/>
</dbReference>
<evidence type="ECO:0000313" key="13">
    <source>
        <dbReference type="EMBL" id="CAF3565623.1"/>
    </source>
</evidence>
<feature type="repeat" description="TPR" evidence="8">
    <location>
        <begin position="115"/>
        <end position="148"/>
    </location>
</feature>
<dbReference type="SUPFAM" id="SSF48452">
    <property type="entry name" value="TPR-like"/>
    <property type="match status" value="1"/>
</dbReference>
<evidence type="ECO:0000256" key="8">
    <source>
        <dbReference type="PROSITE-ProRule" id="PRU00339"/>
    </source>
</evidence>
<dbReference type="InterPro" id="IPR000387">
    <property type="entry name" value="Tyr_Pase_dom"/>
</dbReference>
<dbReference type="Pfam" id="PF16669">
    <property type="entry name" value="TTC5_OB"/>
    <property type="match status" value="1"/>
</dbReference>
<dbReference type="SUPFAM" id="SSF52799">
    <property type="entry name" value="(Phosphotyrosine protein) phosphatases II"/>
    <property type="match status" value="1"/>
</dbReference>
<evidence type="ECO:0000313" key="12">
    <source>
        <dbReference type="EMBL" id="CAF0782186.1"/>
    </source>
</evidence>
<keyword evidence="5" id="KW-0378">Hydrolase</keyword>
<feature type="domain" description="Tyrosine specific protein phosphatases" evidence="11">
    <location>
        <begin position="614"/>
        <end position="693"/>
    </location>
</feature>
<feature type="domain" description="Tyrosine-protein phosphatase" evidence="10">
    <location>
        <begin position="423"/>
        <end position="702"/>
    </location>
</feature>
<evidence type="ECO:0000256" key="4">
    <source>
        <dbReference type="ARBA" id="ARBA00022553"/>
    </source>
</evidence>
<evidence type="ECO:0000256" key="9">
    <source>
        <dbReference type="SAM" id="Phobius"/>
    </source>
</evidence>
<dbReference type="GO" id="GO:0019901">
    <property type="term" value="F:protein kinase binding"/>
    <property type="evidence" value="ECO:0007669"/>
    <property type="project" value="TreeGrafter"/>
</dbReference>
<dbReference type="InterPro" id="IPR016130">
    <property type="entry name" value="Tyr_Pase_AS"/>
</dbReference>
<keyword evidence="9" id="KW-1133">Transmembrane helix</keyword>
<keyword evidence="4" id="KW-0597">Phosphoprotein</keyword>
<dbReference type="InterPro" id="IPR029021">
    <property type="entry name" value="Prot-tyrosine_phosphatase-like"/>
</dbReference>
<evidence type="ECO:0000259" key="10">
    <source>
        <dbReference type="PROSITE" id="PS50055"/>
    </source>
</evidence>
<organism evidence="12 14">
    <name type="scientific">Didymodactylos carnosus</name>
    <dbReference type="NCBI Taxonomy" id="1234261"/>
    <lineage>
        <taxon>Eukaryota</taxon>
        <taxon>Metazoa</taxon>
        <taxon>Spiralia</taxon>
        <taxon>Gnathifera</taxon>
        <taxon>Rotifera</taxon>
        <taxon>Eurotatoria</taxon>
        <taxon>Bdelloidea</taxon>
        <taxon>Philodinida</taxon>
        <taxon>Philodinidae</taxon>
        <taxon>Didymodactylos</taxon>
    </lineage>
</organism>
<evidence type="ECO:0000256" key="2">
    <source>
        <dbReference type="ARBA" id="ARBA00009701"/>
    </source>
</evidence>
<dbReference type="InterPro" id="IPR011990">
    <property type="entry name" value="TPR-like_helical_dom_sf"/>
</dbReference>
<dbReference type="SMART" id="SM00194">
    <property type="entry name" value="PTPc"/>
    <property type="match status" value="1"/>
</dbReference>
<sequence>MVQAEEAKTVASLKNGIEGLYQYRNELFKAKPKDDLHTSNKNETTESSKMKYKRIRVKLDQIMSNFTEIEEQIRDPENKSNYCYWKGRAYNIFPEYEKRATDYLSKAALLNPSNILTLNELGESYAKNGEYEMASNCFKNANSKEKNRSVLRNLSIVIRQLATKTDDRTQRIQLIDESIQYAKNAVEIDVKDGSSWYTLGNSYVCYYFMVENHPKHLKQAFSAYNIALQDPASQLDTDLHYSRGVDALQSYEKAIELDPDYDDARNNQDSLLSYLRTVTDLIACKGRLKPKRFKSLISVLNETKCNDNVVPLDFLCNGENDTVIYRGTVVASLGIQDVKLMFILADTEEKCVLVTVYYVDITSSVSLGDIIEIPKPFYRLINIEWKKEKFSIQSIRVDTPKSLKLNGKDWPLNKYAAPNMSHLEEEFEKIEREHGWSALFHKLATEHGIRTLEKKNDIALMNTNRALNRFRDVLPYDDTRVRLNNGPIDYINASFINVPLANRRYILTQGPLPTTSKHFWQMIWEQNTCVIVMLTKLMEKGCNKCWLYYPDYSNDSELIYNDVGLKVTFVSEKPGPCYTQRKFELTNMRTDEVRCIIHWHYTDWPDHGAPDSAQPFLEFLMAVRHSGAFDSRYGAPVLHCSAGIGRSGTFVLVDSILVMLAHTDNPEEISLIEVLAQIRLQRHGLIQTNEQLRFSYLAIVEGLKILDELEESHAQFLDEPDNMSSSLESSSEEDYNYGYKKQQLNRAHNIMPSSKLSDSLEDINTELIRRLDSNASIFTPRTVRTSSTIPSTSTSDYNQNNGKFFSSIATPSTADYTKTTSPLVDITTKDSNNDTSLRLRTERLKRNEIIEKKVQDIKEKLRQNEQQPVKKLTNSIFTLFSSKNRRPLLIYGIVSLLTLTGTIFFYKFYYNGSGDSSGSITTREK</sequence>
<dbReference type="GO" id="GO:0012505">
    <property type="term" value="C:endomembrane system"/>
    <property type="evidence" value="ECO:0007669"/>
    <property type="project" value="UniProtKB-SubCell"/>
</dbReference>
<dbReference type="PANTHER" id="PTHR46047">
    <property type="entry name" value="TYROSINE-PROTEIN PHOSPHATASE NON-RECEPTOR TYPE 61F"/>
    <property type="match status" value="1"/>
</dbReference>
<protein>
    <recommendedName>
        <fullName evidence="3">protein-tyrosine-phosphatase</fullName>
        <ecNumber evidence="3">3.1.3.48</ecNumber>
    </recommendedName>
</protein>
<evidence type="ECO:0000256" key="3">
    <source>
        <dbReference type="ARBA" id="ARBA00013064"/>
    </source>
</evidence>
<keyword evidence="9" id="KW-0812">Transmembrane</keyword>
<evidence type="ECO:0000256" key="1">
    <source>
        <dbReference type="ARBA" id="ARBA00004308"/>
    </source>
</evidence>
<dbReference type="SMART" id="SM00404">
    <property type="entry name" value="PTPc_motif"/>
    <property type="match status" value="1"/>
</dbReference>
<proteinExistence type="inferred from homology"/>
<gene>
    <name evidence="12" type="ORF">GPM918_LOCUS2533</name>
    <name evidence="13" type="ORF">SRO942_LOCUS2533</name>
</gene>
<dbReference type="PRINTS" id="PR00700">
    <property type="entry name" value="PRTYPHPHTASE"/>
</dbReference>
<dbReference type="PROSITE" id="PS00383">
    <property type="entry name" value="TYR_PHOSPHATASE_1"/>
    <property type="match status" value="1"/>
</dbReference>
<dbReference type="GO" id="GO:0004726">
    <property type="term" value="F:non-membrane spanning protein tyrosine phosphatase activity"/>
    <property type="evidence" value="ECO:0007669"/>
    <property type="project" value="TreeGrafter"/>
</dbReference>
<dbReference type="InterPro" id="IPR051985">
    <property type="entry name" value="NR_tyrosine_phosphatase"/>
</dbReference>
<dbReference type="EMBL" id="CAJOBC010000283">
    <property type="protein sequence ID" value="CAF3565623.1"/>
    <property type="molecule type" value="Genomic_DNA"/>
</dbReference>
<comment type="similarity">
    <text evidence="2">Belongs to the protein-tyrosine phosphatase family. Non-receptor class 1 subfamily.</text>
</comment>
<evidence type="ECO:0000256" key="7">
    <source>
        <dbReference type="ARBA" id="ARBA00023136"/>
    </source>
</evidence>
<keyword evidence="6" id="KW-0904">Protein phosphatase</keyword>